<dbReference type="Proteomes" id="UP000237673">
    <property type="component" value="Chromosome"/>
</dbReference>
<reference evidence="1 2" key="1">
    <citation type="submission" date="2018-01" db="EMBL/GenBank/DDBJ databases">
        <title>Complete and assembled Genome of Pantoea calida DSM22759T.</title>
        <authorList>
            <person name="Stevens M.J.A."/>
            <person name="Zurfluh K."/>
            <person name="Stephan R."/>
        </authorList>
    </citation>
    <scope>NUCLEOTIDE SEQUENCE [LARGE SCALE GENOMIC DNA]</scope>
    <source>
        <strain evidence="1 2">DSM 22759</strain>
    </source>
</reference>
<dbReference type="InterPro" id="IPR038241">
    <property type="entry name" value="GhoS_sf"/>
</dbReference>
<protein>
    <submittedName>
        <fullName evidence="1">Endoribonuclease GhoS</fullName>
    </submittedName>
</protein>
<dbReference type="GeneID" id="84630714"/>
<evidence type="ECO:0000313" key="2">
    <source>
        <dbReference type="Proteomes" id="UP000237673"/>
    </source>
</evidence>
<sequence length="99" mass="10584">MAPSGVTRYVVTFRYQDTGLAAGLALNSAMTGAGFSTTLHDDEGHAHELGTNSYGIISAKSAAEIRAQALGVGEATLETTPEVEVQTFDEYRQQNRFKS</sequence>
<dbReference type="Gene3D" id="3.30.70.2360">
    <property type="match status" value="1"/>
</dbReference>
<dbReference type="Pfam" id="PF11080">
    <property type="entry name" value="GhoS"/>
    <property type="match status" value="1"/>
</dbReference>
<keyword evidence="2" id="KW-1185">Reference proteome</keyword>
<gene>
    <name evidence="1" type="ORF">C2E16_09705</name>
</gene>
<dbReference type="RefSeq" id="WP_038626385.1">
    <property type="nucleotide sequence ID" value="NZ_CAXOMJ010000019.1"/>
</dbReference>
<organism evidence="1 2">
    <name type="scientific">Mixta calida</name>
    <dbReference type="NCBI Taxonomy" id="665913"/>
    <lineage>
        <taxon>Bacteria</taxon>
        <taxon>Pseudomonadati</taxon>
        <taxon>Pseudomonadota</taxon>
        <taxon>Gammaproteobacteria</taxon>
        <taxon>Enterobacterales</taxon>
        <taxon>Erwiniaceae</taxon>
        <taxon>Mixta</taxon>
    </lineage>
</organism>
<dbReference type="EMBL" id="CP026378">
    <property type="protein sequence ID" value="AUY25149.1"/>
    <property type="molecule type" value="Genomic_DNA"/>
</dbReference>
<name>A0ABM6S1B1_9GAMM</name>
<accession>A0ABM6S1B1</accession>
<dbReference type="InterPro" id="IPR022597">
    <property type="entry name" value="GhoS"/>
</dbReference>
<proteinExistence type="predicted"/>
<evidence type="ECO:0000313" key="1">
    <source>
        <dbReference type="EMBL" id="AUY25149.1"/>
    </source>
</evidence>